<evidence type="ECO:0000256" key="1">
    <source>
        <dbReference type="ARBA" id="ARBA00004123"/>
    </source>
</evidence>
<evidence type="ECO:0000313" key="17">
    <source>
        <dbReference type="EMBL" id="KIK06441.1"/>
    </source>
</evidence>
<evidence type="ECO:0000256" key="14">
    <source>
        <dbReference type="ARBA" id="ARBA00030453"/>
    </source>
</evidence>
<dbReference type="GO" id="GO:1990537">
    <property type="term" value="C:mitotic spindle polar microtubule"/>
    <property type="evidence" value="ECO:0007669"/>
    <property type="project" value="TreeGrafter"/>
</dbReference>
<keyword evidence="8" id="KW-0493">Microtubule</keyword>
<evidence type="ECO:0000256" key="2">
    <source>
        <dbReference type="ARBA" id="ARBA00004186"/>
    </source>
</evidence>
<dbReference type="GO" id="GO:0044732">
    <property type="term" value="C:mitotic spindle pole body"/>
    <property type="evidence" value="ECO:0007669"/>
    <property type="project" value="TreeGrafter"/>
</dbReference>
<dbReference type="InterPro" id="IPR013962">
    <property type="entry name" value="DASH_Dam1"/>
</dbReference>
<evidence type="ECO:0000256" key="10">
    <source>
        <dbReference type="ARBA" id="ARBA00022838"/>
    </source>
</evidence>
<feature type="coiled-coil region" evidence="15">
    <location>
        <begin position="61"/>
        <end position="92"/>
    </location>
</feature>
<evidence type="ECO:0000313" key="18">
    <source>
        <dbReference type="Proteomes" id="UP000054477"/>
    </source>
</evidence>
<keyword evidence="11" id="KW-0206">Cytoskeleton</keyword>
<evidence type="ECO:0000256" key="4">
    <source>
        <dbReference type="ARBA" id="ARBA00010073"/>
    </source>
</evidence>
<evidence type="ECO:0000256" key="7">
    <source>
        <dbReference type="ARBA" id="ARBA00022490"/>
    </source>
</evidence>
<feature type="region of interest" description="Disordered" evidence="16">
    <location>
        <begin position="114"/>
        <end position="143"/>
    </location>
</feature>
<keyword evidence="9" id="KW-0159">Chromosome partition</keyword>
<protein>
    <recommendedName>
        <fullName evidence="5">DASH complex subunit DAM1</fullName>
    </recommendedName>
    <alternativeName>
        <fullName evidence="14">Outer kinetochore protein DAM1</fullName>
    </alternativeName>
</protein>
<keyword evidence="7" id="KW-0963">Cytoplasm</keyword>
<keyword evidence="6" id="KW-0158">Chromosome</keyword>
<proteinExistence type="inferred from homology"/>
<organism evidence="17 18">
    <name type="scientific">Laccaria amethystina LaAM-08-1</name>
    <dbReference type="NCBI Taxonomy" id="1095629"/>
    <lineage>
        <taxon>Eukaryota</taxon>
        <taxon>Fungi</taxon>
        <taxon>Dikarya</taxon>
        <taxon>Basidiomycota</taxon>
        <taxon>Agaricomycotina</taxon>
        <taxon>Agaricomycetes</taxon>
        <taxon>Agaricomycetidae</taxon>
        <taxon>Agaricales</taxon>
        <taxon>Agaricineae</taxon>
        <taxon>Hydnangiaceae</taxon>
        <taxon>Laccaria</taxon>
    </lineage>
</organism>
<keyword evidence="15" id="KW-0175">Coiled coil</keyword>
<keyword evidence="18" id="KW-1185">Reference proteome</keyword>
<dbReference type="GO" id="GO:0042729">
    <property type="term" value="C:DASH complex"/>
    <property type="evidence" value="ECO:0007669"/>
    <property type="project" value="InterPro"/>
</dbReference>
<evidence type="ECO:0000256" key="15">
    <source>
        <dbReference type="SAM" id="Coils"/>
    </source>
</evidence>
<evidence type="ECO:0000256" key="6">
    <source>
        <dbReference type="ARBA" id="ARBA00022454"/>
    </source>
</evidence>
<sequence>MSEFVDETEALQTNMEGMKNLSEALGTFNESFASWLYVMNMNALTTDWPQAPTDASYLLAKRRAEEEALAAMEALKAKTEAINREREAQRLADKTALSETTEADLTYAANTTTATTLSSGSGNKSGGAPKKKGAKPKLTAKEKKERSIEIERIITCLPLEFRGSDPNLRRNMEGVIEGLMNAPGNTVKLTDLIKPPDLSQARVNKCLIALVNRKAVQKENNTGTVLYHWQGIP</sequence>
<accession>A0A0C9XMW9</accession>
<reference evidence="18" key="2">
    <citation type="submission" date="2015-01" db="EMBL/GenBank/DDBJ databases">
        <title>Evolutionary Origins and Diversification of the Mycorrhizal Mutualists.</title>
        <authorList>
            <consortium name="DOE Joint Genome Institute"/>
            <consortium name="Mycorrhizal Genomics Consortium"/>
            <person name="Kohler A."/>
            <person name="Kuo A."/>
            <person name="Nagy L.G."/>
            <person name="Floudas D."/>
            <person name="Copeland A."/>
            <person name="Barry K.W."/>
            <person name="Cichocki N."/>
            <person name="Veneault-Fourrey C."/>
            <person name="LaButti K."/>
            <person name="Lindquist E.A."/>
            <person name="Lipzen A."/>
            <person name="Lundell T."/>
            <person name="Morin E."/>
            <person name="Murat C."/>
            <person name="Riley R."/>
            <person name="Ohm R."/>
            <person name="Sun H."/>
            <person name="Tunlid A."/>
            <person name="Henrissat B."/>
            <person name="Grigoriev I.V."/>
            <person name="Hibbett D.S."/>
            <person name="Martin F."/>
        </authorList>
    </citation>
    <scope>NUCLEOTIDE SEQUENCE [LARGE SCALE GENOMIC DNA]</scope>
    <source>
        <strain evidence="18">LaAM-08-1</strain>
    </source>
</reference>
<evidence type="ECO:0000256" key="5">
    <source>
        <dbReference type="ARBA" id="ARBA00020497"/>
    </source>
</evidence>
<evidence type="ECO:0000256" key="8">
    <source>
        <dbReference type="ARBA" id="ARBA00022701"/>
    </source>
</evidence>
<dbReference type="HOGENOM" id="CLU_066250_0_0_1"/>
<dbReference type="AlphaFoldDB" id="A0A0C9XMW9"/>
<evidence type="ECO:0000256" key="12">
    <source>
        <dbReference type="ARBA" id="ARBA00023242"/>
    </source>
</evidence>
<comment type="subcellular location">
    <subcellularLocation>
        <location evidence="3">Chromosome</location>
        <location evidence="3">Centromere</location>
        <location evidence="3">Kinetochore</location>
    </subcellularLocation>
    <subcellularLocation>
        <location evidence="2">Cytoplasm</location>
        <location evidence="2">Cytoskeleton</location>
        <location evidence="2">Spindle</location>
    </subcellularLocation>
    <subcellularLocation>
        <location evidence="1">Nucleus</location>
    </subcellularLocation>
</comment>
<name>A0A0C9XMW9_9AGAR</name>
<dbReference type="OrthoDB" id="5586015at2759"/>
<dbReference type="Pfam" id="PF08653">
    <property type="entry name" value="DASH_Dam1"/>
    <property type="match status" value="1"/>
</dbReference>
<evidence type="ECO:0000256" key="3">
    <source>
        <dbReference type="ARBA" id="ARBA00004629"/>
    </source>
</evidence>
<evidence type="ECO:0000256" key="13">
    <source>
        <dbReference type="ARBA" id="ARBA00023328"/>
    </source>
</evidence>
<dbReference type="EMBL" id="KN838553">
    <property type="protein sequence ID" value="KIK06441.1"/>
    <property type="molecule type" value="Genomic_DNA"/>
</dbReference>
<comment type="similarity">
    <text evidence="4">Belongs to the DASH complex DAM1 family.</text>
</comment>
<dbReference type="Proteomes" id="UP000054477">
    <property type="component" value="Unassembled WGS sequence"/>
</dbReference>
<keyword evidence="12" id="KW-0539">Nucleus</keyword>
<dbReference type="STRING" id="1095629.A0A0C9XMW9"/>
<dbReference type="PANTHER" id="PTHR28113:SF1">
    <property type="entry name" value="DASH COMPLEX SUBUNIT DAM1"/>
    <property type="match status" value="1"/>
</dbReference>
<keyword evidence="10" id="KW-0995">Kinetochore</keyword>
<evidence type="ECO:0000256" key="16">
    <source>
        <dbReference type="SAM" id="MobiDB-lite"/>
    </source>
</evidence>
<evidence type="ECO:0000256" key="9">
    <source>
        <dbReference type="ARBA" id="ARBA00022829"/>
    </source>
</evidence>
<evidence type="ECO:0000256" key="11">
    <source>
        <dbReference type="ARBA" id="ARBA00023212"/>
    </source>
</evidence>
<dbReference type="PANTHER" id="PTHR28113">
    <property type="entry name" value="DASH COMPLEX SUBUNIT DAM1"/>
    <property type="match status" value="1"/>
</dbReference>
<feature type="compositionally biased region" description="Low complexity" evidence="16">
    <location>
        <begin position="114"/>
        <end position="128"/>
    </location>
</feature>
<reference evidence="17 18" key="1">
    <citation type="submission" date="2014-04" db="EMBL/GenBank/DDBJ databases">
        <authorList>
            <consortium name="DOE Joint Genome Institute"/>
            <person name="Kuo A."/>
            <person name="Kohler A."/>
            <person name="Nagy L.G."/>
            <person name="Floudas D."/>
            <person name="Copeland A."/>
            <person name="Barry K.W."/>
            <person name="Cichocki N."/>
            <person name="Veneault-Fourrey C."/>
            <person name="LaButti K."/>
            <person name="Lindquist E.A."/>
            <person name="Lipzen A."/>
            <person name="Lundell T."/>
            <person name="Morin E."/>
            <person name="Murat C."/>
            <person name="Sun H."/>
            <person name="Tunlid A."/>
            <person name="Henrissat B."/>
            <person name="Grigoriev I.V."/>
            <person name="Hibbett D.S."/>
            <person name="Martin F."/>
            <person name="Nordberg H.P."/>
            <person name="Cantor M.N."/>
            <person name="Hua S.X."/>
        </authorList>
    </citation>
    <scope>NUCLEOTIDE SEQUENCE [LARGE SCALE GENOMIC DNA]</scope>
    <source>
        <strain evidence="17 18">LaAM-08-1</strain>
    </source>
</reference>
<gene>
    <name evidence="17" type="ORF">K443DRAFT_674420</name>
</gene>
<keyword evidence="13" id="KW-0137">Centromere</keyword>
<dbReference type="GO" id="GO:1990758">
    <property type="term" value="P:mitotic sister chromatid biorientation"/>
    <property type="evidence" value="ECO:0007669"/>
    <property type="project" value="TreeGrafter"/>
</dbReference>